<dbReference type="AlphaFoldDB" id="A0A1H6MP60"/>
<dbReference type="RefSeq" id="WP_156850370.1">
    <property type="nucleotide sequence ID" value="NZ_LT629973.1"/>
</dbReference>
<proteinExistence type="predicted"/>
<evidence type="ECO:0000313" key="2">
    <source>
        <dbReference type="Proteomes" id="UP000176204"/>
    </source>
</evidence>
<dbReference type="STRING" id="1679444.PYTT_2400"/>
<organism evidence="1 2">
    <name type="scientific">Akkermansia glycaniphila</name>
    <dbReference type="NCBI Taxonomy" id="1679444"/>
    <lineage>
        <taxon>Bacteria</taxon>
        <taxon>Pseudomonadati</taxon>
        <taxon>Verrucomicrobiota</taxon>
        <taxon>Verrucomicrobiia</taxon>
        <taxon>Verrucomicrobiales</taxon>
        <taxon>Akkermansiaceae</taxon>
        <taxon>Akkermansia</taxon>
    </lineage>
</organism>
<reference evidence="2" key="1">
    <citation type="submission" date="2016-09" db="EMBL/GenBank/DDBJ databases">
        <authorList>
            <person name="Koehorst J."/>
        </authorList>
    </citation>
    <scope>NUCLEOTIDE SEQUENCE [LARGE SCALE GENOMIC DNA]</scope>
</reference>
<accession>A0A1H6MP60</accession>
<dbReference type="Proteomes" id="UP000176204">
    <property type="component" value="Chromosome I"/>
</dbReference>
<dbReference type="EMBL" id="LT629973">
    <property type="protein sequence ID" value="SEH99501.1"/>
    <property type="molecule type" value="Genomic_DNA"/>
</dbReference>
<protein>
    <submittedName>
        <fullName evidence="1">Uncharacterized protein</fullName>
    </submittedName>
</protein>
<evidence type="ECO:0000313" key="1">
    <source>
        <dbReference type="EMBL" id="SEH99501.1"/>
    </source>
</evidence>
<dbReference type="KEGG" id="agl:PYTT_2400"/>
<gene>
    <name evidence="1" type="ORF">PYTT_2400</name>
</gene>
<keyword evidence="2" id="KW-1185">Reference proteome</keyword>
<sequence>MKHEYSKCPICGNTPSNLVYGVGDGETSCIFCECGLSTIPIAYHLGIQKCWDAWEELVSKFPACMRIQIGDVVQLLDGKRVTVASVSSPDTDYGWFFEDSDENQYYAESVGVWPWGLREDVTPPPCPPICKPGWRGRWRKLGRRGGMETFEYRVVKVLGFNTEEYEHQMNRLSIEGFELFKINTLPEGFFVSGGSILVFRKIVSHGKEEKP</sequence>
<name>A0A1H6MP60_9BACT</name>